<dbReference type="RefSeq" id="WP_170198811.1">
    <property type="nucleotide sequence ID" value="NZ_BMPV01000001.1"/>
</dbReference>
<evidence type="ECO:0000256" key="6">
    <source>
        <dbReference type="RuleBase" id="RU361157"/>
    </source>
</evidence>
<evidence type="ECO:0000259" key="7">
    <source>
        <dbReference type="PROSITE" id="PS51012"/>
    </source>
</evidence>
<dbReference type="PANTHER" id="PTHR43229">
    <property type="entry name" value="NODULATION PROTEIN J"/>
    <property type="match status" value="1"/>
</dbReference>
<keyword evidence="9" id="KW-1185">Reference proteome</keyword>
<evidence type="ECO:0000256" key="2">
    <source>
        <dbReference type="ARBA" id="ARBA00022692"/>
    </source>
</evidence>
<dbReference type="GO" id="GO:0140359">
    <property type="term" value="F:ABC-type transporter activity"/>
    <property type="evidence" value="ECO:0007669"/>
    <property type="project" value="InterPro"/>
</dbReference>
<feature type="transmembrane region" description="Helical" evidence="6">
    <location>
        <begin position="165"/>
        <end position="183"/>
    </location>
</feature>
<keyword evidence="4 6" id="KW-0472">Membrane</keyword>
<comment type="caution">
    <text evidence="8">The sequence shown here is derived from an EMBL/GenBank/DDBJ whole genome shotgun (WGS) entry which is preliminary data.</text>
</comment>
<evidence type="ECO:0000256" key="1">
    <source>
        <dbReference type="ARBA" id="ARBA00004141"/>
    </source>
</evidence>
<protein>
    <recommendedName>
        <fullName evidence="6">Transport permease protein</fullName>
    </recommendedName>
</protein>
<evidence type="ECO:0000313" key="8">
    <source>
        <dbReference type="EMBL" id="TQM75711.1"/>
    </source>
</evidence>
<dbReference type="InterPro" id="IPR013525">
    <property type="entry name" value="ABC2_TM"/>
</dbReference>
<sequence length="245" mass="26174">MRVGYLALEVRRALRNPGTLLFVLGFPGGFYLLEALIFESQMPENVPYPAALIILPAMAAWGVLLAGMLVGTQVVNERASGWQRQLRLTPLSGTGYLVGKATVGMLVALPPPIVVAVLAAFVRGVRLEPLTWLALVASVWIGGLPFAIFGLLIGQVSGKGNVQEVTIVAMLAVAIFGGVFIPLDSLPQWFTYVGHATPGYWLVELARSVVLPGRSVPVAALALVGWAVILAAAVTYRYRRDSGRN</sequence>
<dbReference type="Proteomes" id="UP000319213">
    <property type="component" value="Unassembled WGS sequence"/>
</dbReference>
<proteinExistence type="inferred from homology"/>
<keyword evidence="2 6" id="KW-0812">Transmembrane</keyword>
<evidence type="ECO:0000313" key="9">
    <source>
        <dbReference type="Proteomes" id="UP000319213"/>
    </source>
</evidence>
<dbReference type="GO" id="GO:0046677">
    <property type="term" value="P:response to antibiotic"/>
    <property type="evidence" value="ECO:0007669"/>
    <property type="project" value="UniProtKB-KW"/>
</dbReference>
<organism evidence="8 9">
    <name type="scientific">Thermopolyspora flexuosa</name>
    <dbReference type="NCBI Taxonomy" id="103836"/>
    <lineage>
        <taxon>Bacteria</taxon>
        <taxon>Bacillati</taxon>
        <taxon>Actinomycetota</taxon>
        <taxon>Actinomycetes</taxon>
        <taxon>Streptosporangiales</taxon>
        <taxon>Streptosporangiaceae</taxon>
        <taxon>Thermopolyspora</taxon>
    </lineage>
</organism>
<gene>
    <name evidence="8" type="ORF">FHX40_2429</name>
</gene>
<feature type="transmembrane region" description="Helical" evidence="6">
    <location>
        <begin position="132"/>
        <end position="153"/>
    </location>
</feature>
<feature type="transmembrane region" description="Helical" evidence="6">
    <location>
        <begin position="96"/>
        <end position="120"/>
    </location>
</feature>
<keyword evidence="3 6" id="KW-1133">Transmembrane helix</keyword>
<evidence type="ECO:0000256" key="4">
    <source>
        <dbReference type="ARBA" id="ARBA00023136"/>
    </source>
</evidence>
<feature type="transmembrane region" description="Helical" evidence="6">
    <location>
        <begin position="20"/>
        <end position="38"/>
    </location>
</feature>
<evidence type="ECO:0000256" key="5">
    <source>
        <dbReference type="ARBA" id="ARBA00023251"/>
    </source>
</evidence>
<feature type="domain" description="ABC transmembrane type-2" evidence="7">
    <location>
        <begin position="18"/>
        <end position="241"/>
    </location>
</feature>
<dbReference type="Pfam" id="PF01061">
    <property type="entry name" value="ABC2_membrane"/>
    <property type="match status" value="1"/>
</dbReference>
<dbReference type="PIRSF" id="PIRSF006648">
    <property type="entry name" value="DrrB"/>
    <property type="match status" value="1"/>
</dbReference>
<comment type="similarity">
    <text evidence="6">Belongs to the ABC-2 integral membrane protein family.</text>
</comment>
<feature type="transmembrane region" description="Helical" evidence="6">
    <location>
        <begin position="50"/>
        <end position="75"/>
    </location>
</feature>
<keyword evidence="6" id="KW-1003">Cell membrane</keyword>
<dbReference type="InterPro" id="IPR051784">
    <property type="entry name" value="Nod_factor_ABC_transporter"/>
</dbReference>
<dbReference type="PROSITE" id="PS51012">
    <property type="entry name" value="ABC_TM2"/>
    <property type="match status" value="1"/>
</dbReference>
<dbReference type="InterPro" id="IPR000412">
    <property type="entry name" value="ABC_2_transport"/>
</dbReference>
<reference evidence="8 9" key="1">
    <citation type="submission" date="2019-06" db="EMBL/GenBank/DDBJ databases">
        <title>Sequencing the genomes of 1000 actinobacteria strains.</title>
        <authorList>
            <person name="Klenk H.-P."/>
        </authorList>
    </citation>
    <scope>NUCLEOTIDE SEQUENCE [LARGE SCALE GENOMIC DNA]</scope>
    <source>
        <strain evidence="8 9">DSM 43186</strain>
    </source>
</reference>
<comment type="subcellular location">
    <subcellularLocation>
        <location evidence="6">Cell membrane</location>
        <topology evidence="6">Multi-pass membrane protein</topology>
    </subcellularLocation>
    <subcellularLocation>
        <location evidence="1">Membrane</location>
        <topology evidence="1">Multi-pass membrane protein</topology>
    </subcellularLocation>
</comment>
<dbReference type="PANTHER" id="PTHR43229:SF2">
    <property type="entry name" value="NODULATION PROTEIN J"/>
    <property type="match status" value="1"/>
</dbReference>
<keyword evidence="6" id="KW-0813">Transport</keyword>
<dbReference type="GO" id="GO:0043190">
    <property type="term" value="C:ATP-binding cassette (ABC) transporter complex"/>
    <property type="evidence" value="ECO:0007669"/>
    <property type="project" value="InterPro"/>
</dbReference>
<evidence type="ECO:0000256" key="3">
    <source>
        <dbReference type="ARBA" id="ARBA00022989"/>
    </source>
</evidence>
<name>A0A543IYT7_9ACTN</name>
<feature type="transmembrane region" description="Helical" evidence="6">
    <location>
        <begin position="216"/>
        <end position="236"/>
    </location>
</feature>
<dbReference type="InterPro" id="IPR047817">
    <property type="entry name" value="ABC2_TM_bact-type"/>
</dbReference>
<dbReference type="EMBL" id="VFPQ01000001">
    <property type="protein sequence ID" value="TQM75711.1"/>
    <property type="molecule type" value="Genomic_DNA"/>
</dbReference>
<dbReference type="AlphaFoldDB" id="A0A543IYT7"/>
<accession>A0A543IYT7</accession>
<keyword evidence="5" id="KW-0046">Antibiotic resistance</keyword>